<dbReference type="NCBIfam" id="TIGR02669">
    <property type="entry name" value="SpoIID_LytB"/>
    <property type="match status" value="1"/>
</dbReference>
<protein>
    <recommendedName>
        <fullName evidence="1">Sporulation stage II protein D amidase enhancer LytB N-terminal domain-containing protein</fullName>
    </recommendedName>
</protein>
<dbReference type="EMBL" id="NJBO01000003">
    <property type="protein sequence ID" value="TKJ43613.1"/>
    <property type="molecule type" value="Genomic_DNA"/>
</dbReference>
<evidence type="ECO:0000313" key="3">
    <source>
        <dbReference type="Proteomes" id="UP000317778"/>
    </source>
</evidence>
<sequence length="391" mass="43213">MKRHRSLILVPLAIFAFAGCVSRYGIERWSEEPVIKVLVAENVPSVTIEANGNHTLSSASGSMPVLRPGRWDISPTAGLSVTLNGSQHLTNPSLPLKIAPDERTLLKLNGASYRGWLAVTPGTSSGLNVINLVPLEAYLYGVVPREIGTGSADIMAAIEAQAICARSYAISHFGRHRREGFDIYADSRSQAYSGMARETRWCTQAVDATRGLVAFAGDQLIDARYHSTCGGRTANSEDVWSSPVSYLQSIKDKPLFGRPYCSKSPHYEWKKLVSKQEFYATIARMIPAGAKIRSWSLEINPKSKRVVKMIVNSDKGTHEIKGSALRTAFGLKSTWFKIKERGDGLLFEGRGWGHGVGMCQYGAMQMARRGRSAKRIIKHYYQGAWIGRLYR</sequence>
<name>A0A532V8R6_UNCT6</name>
<dbReference type="Pfam" id="PF08486">
    <property type="entry name" value="SpoIID"/>
    <property type="match status" value="1"/>
</dbReference>
<comment type="caution">
    <text evidence="2">The sequence shown here is derived from an EMBL/GenBank/DDBJ whole genome shotgun (WGS) entry which is preliminary data.</text>
</comment>
<accession>A0A532V8R6</accession>
<evidence type="ECO:0000313" key="2">
    <source>
        <dbReference type="EMBL" id="TKJ43613.1"/>
    </source>
</evidence>
<organism evidence="2 3">
    <name type="scientific">candidate division TA06 bacterium B3_TA06</name>
    <dbReference type="NCBI Taxonomy" id="2012487"/>
    <lineage>
        <taxon>Bacteria</taxon>
        <taxon>Bacteria division TA06</taxon>
    </lineage>
</organism>
<dbReference type="GO" id="GO:0030435">
    <property type="term" value="P:sporulation resulting in formation of a cellular spore"/>
    <property type="evidence" value="ECO:0007669"/>
    <property type="project" value="InterPro"/>
</dbReference>
<evidence type="ECO:0000259" key="1">
    <source>
        <dbReference type="Pfam" id="PF08486"/>
    </source>
</evidence>
<dbReference type="Proteomes" id="UP000317778">
    <property type="component" value="Unassembled WGS sequence"/>
</dbReference>
<dbReference type="InterPro" id="IPR013486">
    <property type="entry name" value="SpoIID/LytB"/>
</dbReference>
<proteinExistence type="predicted"/>
<feature type="domain" description="Sporulation stage II protein D amidase enhancer LytB N-terminal" evidence="1">
    <location>
        <begin position="125"/>
        <end position="213"/>
    </location>
</feature>
<gene>
    <name evidence="2" type="ORF">CEE36_02725</name>
</gene>
<dbReference type="InterPro" id="IPR013693">
    <property type="entry name" value="SpoIID/LytB_N"/>
</dbReference>
<reference evidence="2 3" key="1">
    <citation type="submission" date="2017-06" db="EMBL/GenBank/DDBJ databases">
        <title>Novel microbial phyla capable of carbon fixation and sulfur reduction in deep-sea sediments.</title>
        <authorList>
            <person name="Huang J."/>
            <person name="Baker B."/>
            <person name="Wang Y."/>
        </authorList>
    </citation>
    <scope>NUCLEOTIDE SEQUENCE [LARGE SCALE GENOMIC DNA]</scope>
    <source>
        <strain evidence="2">B3_TA06</strain>
    </source>
</reference>
<dbReference type="PROSITE" id="PS51257">
    <property type="entry name" value="PROKAR_LIPOPROTEIN"/>
    <property type="match status" value="1"/>
</dbReference>
<dbReference type="AlphaFoldDB" id="A0A532V8R6"/>